<sequence length="79" mass="9036">MDSEYLFNSGLPSNGNSIKQVEVNEQGQLSVVLGHQSITVLSDEENLEEIWSVTPDDYSQFKEYEWFVTYTDNNALLTK</sequence>
<reference evidence="1 2" key="1">
    <citation type="submission" date="2023-10" db="EMBL/GenBank/DDBJ databases">
        <title>Glaciecola aquimarina strain GGW-M5 nov., isolated from a coastal seawater.</title>
        <authorList>
            <person name="Bayburt H."/>
            <person name="Kim J.M."/>
            <person name="Choi B.J."/>
            <person name="Jeon C.O."/>
        </authorList>
    </citation>
    <scope>NUCLEOTIDE SEQUENCE [LARGE SCALE GENOMIC DNA]</scope>
    <source>
        <strain evidence="1 2">KCTC 32108</strain>
    </source>
</reference>
<dbReference type="RefSeq" id="WP_316025267.1">
    <property type="nucleotide sequence ID" value="NZ_JAWDIO010000002.1"/>
</dbReference>
<comment type="caution">
    <text evidence="1">The sequence shown here is derived from an EMBL/GenBank/DDBJ whole genome shotgun (WGS) entry which is preliminary data.</text>
</comment>
<proteinExistence type="predicted"/>
<accession>A0ABU3SUB6</accession>
<protein>
    <submittedName>
        <fullName evidence="1">Uncharacterized protein</fullName>
    </submittedName>
</protein>
<keyword evidence="2" id="KW-1185">Reference proteome</keyword>
<evidence type="ECO:0000313" key="1">
    <source>
        <dbReference type="EMBL" id="MDU0353609.1"/>
    </source>
</evidence>
<name>A0ABU3SUB6_9ALTE</name>
<organism evidence="1 2">
    <name type="scientific">Paraglaciecola aquimarina</name>
    <dbReference type="NCBI Taxonomy" id="1235557"/>
    <lineage>
        <taxon>Bacteria</taxon>
        <taxon>Pseudomonadati</taxon>
        <taxon>Pseudomonadota</taxon>
        <taxon>Gammaproteobacteria</taxon>
        <taxon>Alteromonadales</taxon>
        <taxon>Alteromonadaceae</taxon>
        <taxon>Paraglaciecola</taxon>
    </lineage>
</organism>
<evidence type="ECO:0000313" key="2">
    <source>
        <dbReference type="Proteomes" id="UP001247805"/>
    </source>
</evidence>
<dbReference type="EMBL" id="JAWDIO010000002">
    <property type="protein sequence ID" value="MDU0353609.1"/>
    <property type="molecule type" value="Genomic_DNA"/>
</dbReference>
<gene>
    <name evidence="1" type="ORF">RS130_06415</name>
</gene>
<dbReference type="Proteomes" id="UP001247805">
    <property type="component" value="Unassembled WGS sequence"/>
</dbReference>